<dbReference type="Proteomes" id="UP001168821">
    <property type="component" value="Unassembled WGS sequence"/>
</dbReference>
<comment type="caution">
    <text evidence="1">The sequence shown here is derived from an EMBL/GenBank/DDBJ whole genome shotgun (WGS) entry which is preliminary data.</text>
</comment>
<dbReference type="AlphaFoldDB" id="A0AA38I9V7"/>
<sequence length="96" mass="11230">MPHGEIEYQVLAKENQKLCKEIAYMEEQYVRELRIWEEKLLDHNTKNIIVQDFLGDNFEFVAMSLTFRESMVGGNTRSDADGISGEWQMRSKGEIL</sequence>
<reference evidence="1" key="1">
    <citation type="journal article" date="2023" name="G3 (Bethesda)">
        <title>Whole genome assemblies of Zophobas morio and Tenebrio molitor.</title>
        <authorList>
            <person name="Kaur S."/>
            <person name="Stinson S.A."/>
            <person name="diCenzo G.C."/>
        </authorList>
    </citation>
    <scope>NUCLEOTIDE SEQUENCE</scope>
    <source>
        <strain evidence="1">QUZm001</strain>
    </source>
</reference>
<evidence type="ECO:0000313" key="1">
    <source>
        <dbReference type="EMBL" id="KAJ3652097.1"/>
    </source>
</evidence>
<proteinExistence type="predicted"/>
<evidence type="ECO:0000313" key="2">
    <source>
        <dbReference type="Proteomes" id="UP001168821"/>
    </source>
</evidence>
<name>A0AA38I9V7_9CUCU</name>
<keyword evidence="2" id="KW-1185">Reference proteome</keyword>
<organism evidence="1 2">
    <name type="scientific">Zophobas morio</name>
    <dbReference type="NCBI Taxonomy" id="2755281"/>
    <lineage>
        <taxon>Eukaryota</taxon>
        <taxon>Metazoa</taxon>
        <taxon>Ecdysozoa</taxon>
        <taxon>Arthropoda</taxon>
        <taxon>Hexapoda</taxon>
        <taxon>Insecta</taxon>
        <taxon>Pterygota</taxon>
        <taxon>Neoptera</taxon>
        <taxon>Endopterygota</taxon>
        <taxon>Coleoptera</taxon>
        <taxon>Polyphaga</taxon>
        <taxon>Cucujiformia</taxon>
        <taxon>Tenebrionidae</taxon>
        <taxon>Zophobas</taxon>
    </lineage>
</organism>
<gene>
    <name evidence="1" type="ORF">Zmor_018093</name>
</gene>
<protein>
    <submittedName>
        <fullName evidence="1">Uncharacterized protein</fullName>
    </submittedName>
</protein>
<dbReference type="EMBL" id="JALNTZ010000005">
    <property type="protein sequence ID" value="KAJ3652097.1"/>
    <property type="molecule type" value="Genomic_DNA"/>
</dbReference>
<accession>A0AA38I9V7</accession>